<comment type="caution">
    <text evidence="1">The sequence shown here is derived from an EMBL/GenBank/DDBJ whole genome shotgun (WGS) entry which is preliminary data.</text>
</comment>
<dbReference type="PANTHER" id="PTHR37910:SF2">
    <property type="entry name" value="EXPRESSED PROTEIN"/>
    <property type="match status" value="1"/>
</dbReference>
<dbReference type="Gene3D" id="1.25.40.10">
    <property type="entry name" value="Tetratricopeptide repeat domain"/>
    <property type="match status" value="1"/>
</dbReference>
<proteinExistence type="predicted"/>
<dbReference type="PANTHER" id="PTHR37910">
    <property type="entry name" value="EXPRESSED PROTEIN"/>
    <property type="match status" value="1"/>
</dbReference>
<sequence>MHSQVVSLRLGSNVSCCTGLRDFRLSESKPTPHVKVITPFRIRASKILEDLLCRRKLPVSRTGGTDFVNQIRESIAPSRLDTDSGKVKETFPASRAHYILQSFWDRWSTAIPQGWSPQFSSRGISLILALSVVTSPLYLRTPTADAFGFFGLTGAGNQAISRSNTNSQNDVQDNEAYRAKISMAIDLLEKGQNAQAQGDFGKALDFYEELKQTAGDLALAEYARVGHAVTLYEVGDRNEAITEMEDVSVALKGYPEIHAALAAALYVDKHAPLPAEKQFNIATLLDPRYTNLKWVEENKHWPPSLINSLKRFITLQ</sequence>
<evidence type="ECO:0000313" key="1">
    <source>
        <dbReference type="EMBL" id="KAL3686829.1"/>
    </source>
</evidence>
<evidence type="ECO:0000313" key="2">
    <source>
        <dbReference type="Proteomes" id="UP001633002"/>
    </source>
</evidence>
<dbReference type="EMBL" id="JBJQOH010000004">
    <property type="protein sequence ID" value="KAL3686829.1"/>
    <property type="molecule type" value="Genomic_DNA"/>
</dbReference>
<organism evidence="1 2">
    <name type="scientific">Riccia sorocarpa</name>
    <dbReference type="NCBI Taxonomy" id="122646"/>
    <lineage>
        <taxon>Eukaryota</taxon>
        <taxon>Viridiplantae</taxon>
        <taxon>Streptophyta</taxon>
        <taxon>Embryophyta</taxon>
        <taxon>Marchantiophyta</taxon>
        <taxon>Marchantiopsida</taxon>
        <taxon>Marchantiidae</taxon>
        <taxon>Marchantiales</taxon>
        <taxon>Ricciaceae</taxon>
        <taxon>Riccia</taxon>
    </lineage>
</organism>
<accession>A0ABD3H9L6</accession>
<dbReference type="SUPFAM" id="SSF48452">
    <property type="entry name" value="TPR-like"/>
    <property type="match status" value="1"/>
</dbReference>
<protein>
    <submittedName>
        <fullName evidence="1">Uncharacterized protein</fullName>
    </submittedName>
</protein>
<dbReference type="InterPro" id="IPR011990">
    <property type="entry name" value="TPR-like_helical_dom_sf"/>
</dbReference>
<reference evidence="1 2" key="1">
    <citation type="submission" date="2024-09" db="EMBL/GenBank/DDBJ databases">
        <title>Chromosome-scale assembly of Riccia sorocarpa.</title>
        <authorList>
            <person name="Paukszto L."/>
        </authorList>
    </citation>
    <scope>NUCLEOTIDE SEQUENCE [LARGE SCALE GENOMIC DNA]</scope>
    <source>
        <strain evidence="1">LP-2024</strain>
        <tissue evidence="1">Aerial parts of the thallus</tissue>
    </source>
</reference>
<keyword evidence="2" id="KW-1185">Reference proteome</keyword>
<dbReference type="Proteomes" id="UP001633002">
    <property type="component" value="Unassembled WGS sequence"/>
</dbReference>
<name>A0ABD3H9L6_9MARC</name>
<dbReference type="AlphaFoldDB" id="A0ABD3H9L6"/>
<gene>
    <name evidence="1" type="ORF">R1sor_013138</name>
</gene>